<evidence type="ECO:0000313" key="4">
    <source>
        <dbReference type="EMBL" id="KPV51962.1"/>
    </source>
</evidence>
<dbReference type="Proteomes" id="UP000050509">
    <property type="component" value="Unassembled WGS sequence"/>
</dbReference>
<organism evidence="4 5">
    <name type="scientific">Kouleothrix aurantiaca</name>
    <dbReference type="NCBI Taxonomy" id="186479"/>
    <lineage>
        <taxon>Bacteria</taxon>
        <taxon>Bacillati</taxon>
        <taxon>Chloroflexota</taxon>
        <taxon>Chloroflexia</taxon>
        <taxon>Chloroflexales</taxon>
        <taxon>Roseiflexineae</taxon>
        <taxon>Roseiflexaceae</taxon>
        <taxon>Kouleothrix</taxon>
    </lineage>
</organism>
<dbReference type="GO" id="GO:0044550">
    <property type="term" value="P:secondary metabolite biosynthetic process"/>
    <property type="evidence" value="ECO:0007669"/>
    <property type="project" value="TreeGrafter"/>
</dbReference>
<dbReference type="AlphaFoldDB" id="A0A0P9HBX5"/>
<keyword evidence="2" id="KW-0012">Acyltransferase</keyword>
<evidence type="ECO:0000313" key="5">
    <source>
        <dbReference type="Proteomes" id="UP000050509"/>
    </source>
</evidence>
<feature type="domain" description="Beta-ketoacyl-[acyl-carrier-protein] synthase III C-terminal" evidence="3">
    <location>
        <begin position="254"/>
        <end position="339"/>
    </location>
</feature>
<dbReference type="NCBIfam" id="NF006720">
    <property type="entry name" value="PRK09258.1"/>
    <property type="match status" value="1"/>
</dbReference>
<keyword evidence="5" id="KW-1185">Reference proteome</keyword>
<dbReference type="GO" id="GO:0016746">
    <property type="term" value="F:acyltransferase activity"/>
    <property type="evidence" value="ECO:0007669"/>
    <property type="project" value="UniProtKB-KW"/>
</dbReference>
<proteinExistence type="predicted"/>
<evidence type="ECO:0000259" key="3">
    <source>
        <dbReference type="Pfam" id="PF08541"/>
    </source>
</evidence>
<protein>
    <submittedName>
        <fullName evidence="4">3-oxoacyl-ACP synthase</fullName>
    </submittedName>
</protein>
<dbReference type="PATRIC" id="fig|186479.3.peg.9848"/>
<name>A0A0P9HBX5_9CHLR</name>
<dbReference type="InterPro" id="IPR013747">
    <property type="entry name" value="ACP_syn_III_C"/>
</dbReference>
<dbReference type="PANTHER" id="PTHR34069">
    <property type="entry name" value="3-OXOACYL-[ACYL-CARRIER-PROTEIN] SYNTHASE 3"/>
    <property type="match status" value="1"/>
</dbReference>
<keyword evidence="1" id="KW-0808">Transferase</keyword>
<dbReference type="EMBL" id="LJCR01000710">
    <property type="protein sequence ID" value="KPV51962.1"/>
    <property type="molecule type" value="Genomic_DNA"/>
</dbReference>
<evidence type="ECO:0000256" key="1">
    <source>
        <dbReference type="ARBA" id="ARBA00022679"/>
    </source>
</evidence>
<sequence length="339" mass="36072">MLFQNVAIEAIAYELAPHRVTSDDLEGQMAATMQRIGIPAGRLEALSGIRERRFWDHGTMPSDVATLAARKLLDQTGIDPKKIGALINTSVCKDYIEPSVACLVHGNLGLPPSCVNYDISNACLGFLNGMTSVGMQIEAGLIDYALVVDGEGSQEAVMATVRRLQSETTTPQEFRDNFATLTLGSGAVAMLLCRKELSTSGHSLNGAVTMAATQHNRLCVGQPDYMKTDASALLIAGVQLAGETWRAAADELPNWSDAEIAMYIPHQVGARHMAAVAEALEIKPNKLHLNFPTLGNIGPAALPITLAMADEAGRIKKGDNVALLGIGSGLNCSMMSVTW</sequence>
<dbReference type="SUPFAM" id="SSF53901">
    <property type="entry name" value="Thiolase-like"/>
    <property type="match status" value="1"/>
</dbReference>
<reference evidence="4 5" key="1">
    <citation type="submission" date="2015-09" db="EMBL/GenBank/DDBJ databases">
        <title>Draft genome sequence of Kouleothrix aurantiaca JCM 19913.</title>
        <authorList>
            <person name="Hemp J."/>
        </authorList>
    </citation>
    <scope>NUCLEOTIDE SEQUENCE [LARGE SCALE GENOMIC DNA]</scope>
    <source>
        <strain evidence="4 5">COM-B</strain>
    </source>
</reference>
<accession>A0A0P9HBX5</accession>
<dbReference type="Gene3D" id="3.40.47.10">
    <property type="match status" value="2"/>
</dbReference>
<dbReference type="Pfam" id="PF08541">
    <property type="entry name" value="ACP_syn_III_C"/>
    <property type="match status" value="1"/>
</dbReference>
<evidence type="ECO:0000256" key="2">
    <source>
        <dbReference type="ARBA" id="ARBA00023315"/>
    </source>
</evidence>
<dbReference type="CDD" id="cd00830">
    <property type="entry name" value="KAS_III"/>
    <property type="match status" value="1"/>
</dbReference>
<dbReference type="PANTHER" id="PTHR34069:SF3">
    <property type="entry name" value="ACYL-COA:ACYL-COA ALKYLTRANSFERASE"/>
    <property type="match status" value="1"/>
</dbReference>
<dbReference type="InterPro" id="IPR016039">
    <property type="entry name" value="Thiolase-like"/>
</dbReference>
<gene>
    <name evidence="4" type="ORF">SE17_18245</name>
</gene>
<comment type="caution">
    <text evidence="4">The sequence shown here is derived from an EMBL/GenBank/DDBJ whole genome shotgun (WGS) entry which is preliminary data.</text>
</comment>